<dbReference type="Proteomes" id="UP001326715">
    <property type="component" value="Chromosome"/>
</dbReference>
<evidence type="ECO:0000313" key="6">
    <source>
        <dbReference type="Proteomes" id="UP001326715"/>
    </source>
</evidence>
<feature type="coiled-coil region" evidence="1">
    <location>
        <begin position="436"/>
        <end position="463"/>
    </location>
</feature>
<evidence type="ECO:0000313" key="5">
    <source>
        <dbReference type="Proteomes" id="UP000183788"/>
    </source>
</evidence>
<reference evidence="4 6" key="2">
    <citation type="submission" date="2023-11" db="EMBL/GenBank/DDBJ databases">
        <title>MicrobeMod: A computational toolkit for identifying prokaryotic methylation and restriction-modification with nanopore sequencing.</title>
        <authorList>
            <person name="Crits-Christoph A."/>
            <person name="Kang S.C."/>
            <person name="Lee H."/>
            <person name="Ostrov N."/>
        </authorList>
    </citation>
    <scope>NUCLEOTIDE SEQUENCE [LARGE SCALE GENOMIC DNA]</scope>
    <source>
        <strain evidence="4 6">ATCC 23090</strain>
    </source>
</reference>
<proteinExistence type="predicted"/>
<protein>
    <submittedName>
        <fullName evidence="3">Uncharacterized protein</fullName>
    </submittedName>
</protein>
<evidence type="ECO:0000256" key="1">
    <source>
        <dbReference type="SAM" id="Coils"/>
    </source>
</evidence>
<organism evidence="3 5">
    <name type="scientific">Chitinophaga sancti</name>
    <dbReference type="NCBI Taxonomy" id="1004"/>
    <lineage>
        <taxon>Bacteria</taxon>
        <taxon>Pseudomonadati</taxon>
        <taxon>Bacteroidota</taxon>
        <taxon>Chitinophagia</taxon>
        <taxon>Chitinophagales</taxon>
        <taxon>Chitinophagaceae</taxon>
        <taxon>Chitinophaga</taxon>
    </lineage>
</organism>
<feature type="signal peptide" evidence="2">
    <location>
        <begin position="1"/>
        <end position="19"/>
    </location>
</feature>
<dbReference type="AlphaFoldDB" id="A0A1K1SY88"/>
<gene>
    <name evidence="3" type="ORF">SAMN05661012_06409</name>
    <name evidence="4" type="ORF">SR876_02880</name>
</gene>
<dbReference type="EMBL" id="FPIZ01000040">
    <property type="protein sequence ID" value="SFW89344.1"/>
    <property type="molecule type" value="Genomic_DNA"/>
</dbReference>
<dbReference type="OrthoDB" id="9822336at2"/>
<evidence type="ECO:0000313" key="4">
    <source>
        <dbReference type="EMBL" id="WQG90425.1"/>
    </source>
</evidence>
<sequence>MKKLITIFLFATMTLSSYAKKFSFKLTNNTAVPIQVSAQIIKGVEKDNPDFLFVLNPNESKEFDFKVKSGEKVKFIGLGGGIETLPLVKAYDVLSSNEKNEYQLVVPVLDKLNVIEVNDAISKLKNDNILRILTDTLKYSTDELPPLGTFLFINLKSKTVLPLTAANWWKNDNLLRKINSQYYNTTNFINSSNAASLSVSGVPFLKSLSTSFSSSNLMEVIWDIQNAHIEQWQPNDKNVFQILQDPTNDFFIKSCVSDMKDKQLGGGDYQLIFISSAYVVDKIKLSARKYNAVSFNADIDFQIPPTGVEVVQPIGVDASYKYTRAKTYSNVDSTLNVYLKFLAQDYTPALNAYLTQQDRILQKNSALAKAESLKTSITQQYSALQNIDSTLIKTNSIDVIIPIASTTNELTLKQETFDSTNKNITPQLDLDFNRKANQYNSVLKSLKENVINYKNTLESIDKLSQQAQTDYQKVSNLSTTIEIGRKELEALLDRAKR</sequence>
<evidence type="ECO:0000313" key="3">
    <source>
        <dbReference type="EMBL" id="SFW89344.1"/>
    </source>
</evidence>
<keyword evidence="2" id="KW-0732">Signal</keyword>
<reference evidence="3 5" key="1">
    <citation type="submission" date="2016-11" db="EMBL/GenBank/DDBJ databases">
        <authorList>
            <person name="Jaros S."/>
            <person name="Januszkiewicz K."/>
            <person name="Wedrychowicz H."/>
        </authorList>
    </citation>
    <scope>NUCLEOTIDE SEQUENCE [LARGE SCALE GENOMIC DNA]</scope>
    <source>
        <strain evidence="3 5">DSM 784</strain>
    </source>
</reference>
<dbReference type="EMBL" id="CP140154">
    <property type="protein sequence ID" value="WQG90425.1"/>
    <property type="molecule type" value="Genomic_DNA"/>
</dbReference>
<dbReference type="RefSeq" id="WP_143150968.1">
    <property type="nucleotide sequence ID" value="NZ_CP139972.1"/>
</dbReference>
<name>A0A1K1SY88_9BACT</name>
<keyword evidence="6" id="KW-1185">Reference proteome</keyword>
<keyword evidence="1" id="KW-0175">Coiled coil</keyword>
<feature type="chain" id="PRO_5012588859" evidence="2">
    <location>
        <begin position="20"/>
        <end position="497"/>
    </location>
</feature>
<dbReference type="Proteomes" id="UP000183788">
    <property type="component" value="Unassembled WGS sequence"/>
</dbReference>
<evidence type="ECO:0000256" key="2">
    <source>
        <dbReference type="SAM" id="SignalP"/>
    </source>
</evidence>
<accession>A0A1K1SY88</accession>